<accession>A0ABD5YPD6</accession>
<protein>
    <submittedName>
        <fullName evidence="2">DUF3995 domain-containing protein</fullName>
    </submittedName>
</protein>
<dbReference type="EMBL" id="JBHTAX010000001">
    <property type="protein sequence ID" value="MFC7189677.1"/>
    <property type="molecule type" value="Genomic_DNA"/>
</dbReference>
<gene>
    <name evidence="2" type="ORF">ACFQL7_07280</name>
</gene>
<dbReference type="InterPro" id="IPR025058">
    <property type="entry name" value="DUF3995"/>
</dbReference>
<organism evidence="2 3">
    <name type="scientific">Halocatena marina</name>
    <dbReference type="NCBI Taxonomy" id="2934937"/>
    <lineage>
        <taxon>Archaea</taxon>
        <taxon>Methanobacteriati</taxon>
        <taxon>Methanobacteriota</taxon>
        <taxon>Stenosarchaea group</taxon>
        <taxon>Halobacteria</taxon>
        <taxon>Halobacteriales</taxon>
        <taxon>Natronomonadaceae</taxon>
        <taxon>Halocatena</taxon>
    </lineage>
</organism>
<keyword evidence="1" id="KW-0812">Transmembrane</keyword>
<evidence type="ECO:0000313" key="2">
    <source>
        <dbReference type="EMBL" id="MFC7189677.1"/>
    </source>
</evidence>
<reference evidence="2 3" key="1">
    <citation type="journal article" date="2019" name="Int. J. Syst. Evol. Microbiol.">
        <title>The Global Catalogue of Microorganisms (GCM) 10K type strain sequencing project: providing services to taxonomists for standard genome sequencing and annotation.</title>
        <authorList>
            <consortium name="The Broad Institute Genomics Platform"/>
            <consortium name="The Broad Institute Genome Sequencing Center for Infectious Disease"/>
            <person name="Wu L."/>
            <person name="Ma J."/>
        </authorList>
    </citation>
    <scope>NUCLEOTIDE SEQUENCE [LARGE SCALE GENOMIC DNA]</scope>
    <source>
        <strain evidence="2 3">RDMS1</strain>
    </source>
</reference>
<name>A0ABD5YPD6_9EURY</name>
<dbReference type="GeneID" id="76199236"/>
<sequence>MKDSEVESAEETILSRVTAQAGYVACGWSLAFVVPHVYWAVGGTAWLAGHPMKGVLLAVNIIAIPLLFIAGIVALATTQSWGQSIPHRMLALAVWGVGAVLTVRGTVGIIQQMLSRGRTGPQSTLTLFADPWFLLGGVLFSITAWNYRKSRDRL</sequence>
<evidence type="ECO:0000313" key="3">
    <source>
        <dbReference type="Proteomes" id="UP001596417"/>
    </source>
</evidence>
<feature type="transmembrane region" description="Helical" evidence="1">
    <location>
        <begin position="21"/>
        <end position="42"/>
    </location>
</feature>
<dbReference type="Proteomes" id="UP001596417">
    <property type="component" value="Unassembled WGS sequence"/>
</dbReference>
<dbReference type="Pfam" id="PF13160">
    <property type="entry name" value="DUF3995"/>
    <property type="match status" value="1"/>
</dbReference>
<feature type="transmembrane region" description="Helical" evidence="1">
    <location>
        <begin position="131"/>
        <end position="147"/>
    </location>
</feature>
<keyword evidence="3" id="KW-1185">Reference proteome</keyword>
<comment type="caution">
    <text evidence="2">The sequence shown here is derived from an EMBL/GenBank/DDBJ whole genome shotgun (WGS) entry which is preliminary data.</text>
</comment>
<proteinExistence type="predicted"/>
<feature type="transmembrane region" description="Helical" evidence="1">
    <location>
        <begin position="54"/>
        <end position="77"/>
    </location>
</feature>
<keyword evidence="1" id="KW-1133">Transmembrane helix</keyword>
<evidence type="ECO:0000256" key="1">
    <source>
        <dbReference type="SAM" id="Phobius"/>
    </source>
</evidence>
<dbReference type="RefSeq" id="WP_248905842.1">
    <property type="nucleotide sequence ID" value="NZ_CP109979.1"/>
</dbReference>
<keyword evidence="1" id="KW-0472">Membrane</keyword>
<feature type="transmembrane region" description="Helical" evidence="1">
    <location>
        <begin position="89"/>
        <end position="111"/>
    </location>
</feature>
<dbReference type="AlphaFoldDB" id="A0ABD5YPD6"/>